<dbReference type="OrthoDB" id="9796461at2"/>
<evidence type="ECO:0000256" key="2">
    <source>
        <dbReference type="ARBA" id="ARBA00007400"/>
    </source>
</evidence>
<feature type="region of interest" description="Disordered" evidence="9">
    <location>
        <begin position="412"/>
        <end position="508"/>
    </location>
</feature>
<feature type="transmembrane region" description="Helical" evidence="10">
    <location>
        <begin position="330"/>
        <end position="349"/>
    </location>
</feature>
<organism evidence="12 13">
    <name type="scientific">Paenibacillus ginsengarvi</name>
    <dbReference type="NCBI Taxonomy" id="400777"/>
    <lineage>
        <taxon>Bacteria</taxon>
        <taxon>Bacillati</taxon>
        <taxon>Bacillota</taxon>
        <taxon>Bacilli</taxon>
        <taxon>Bacillales</taxon>
        <taxon>Paenibacillaceae</taxon>
        <taxon>Paenibacillus</taxon>
    </lineage>
</organism>
<dbReference type="InterPro" id="IPR050879">
    <property type="entry name" value="Acyltransferase_3"/>
</dbReference>
<evidence type="ECO:0000256" key="9">
    <source>
        <dbReference type="SAM" id="MobiDB-lite"/>
    </source>
</evidence>
<evidence type="ECO:0000259" key="11">
    <source>
        <dbReference type="Pfam" id="PF01757"/>
    </source>
</evidence>
<dbReference type="Gene3D" id="3.40.50.1110">
    <property type="entry name" value="SGNH hydrolase"/>
    <property type="match status" value="1"/>
</dbReference>
<dbReference type="SUPFAM" id="SSF52266">
    <property type="entry name" value="SGNH hydrolase"/>
    <property type="match status" value="1"/>
</dbReference>
<comment type="caution">
    <text evidence="12">The sequence shown here is derived from an EMBL/GenBank/DDBJ whole genome shotgun (WGS) entry which is preliminary data.</text>
</comment>
<dbReference type="GO" id="GO:0009103">
    <property type="term" value="P:lipopolysaccharide biosynthetic process"/>
    <property type="evidence" value="ECO:0007669"/>
    <property type="project" value="TreeGrafter"/>
</dbReference>
<keyword evidence="7 10" id="KW-0472">Membrane</keyword>
<dbReference type="Proteomes" id="UP000282311">
    <property type="component" value="Unassembled WGS sequence"/>
</dbReference>
<evidence type="ECO:0000256" key="5">
    <source>
        <dbReference type="ARBA" id="ARBA00022692"/>
    </source>
</evidence>
<evidence type="ECO:0000256" key="7">
    <source>
        <dbReference type="ARBA" id="ARBA00023136"/>
    </source>
</evidence>
<comment type="similarity">
    <text evidence="2">Belongs to the acyltransferase 3 family.</text>
</comment>
<accession>A0A3B0CL24</accession>
<feature type="domain" description="Acyltransferase 3" evidence="11">
    <location>
        <begin position="12"/>
        <end position="349"/>
    </location>
</feature>
<feature type="transmembrane region" description="Helical" evidence="10">
    <location>
        <begin position="172"/>
        <end position="189"/>
    </location>
</feature>
<sequence>MPKPSGGGRYMAGLDGLRAIAVLAVIAYHLNPAWAPGGLLGVGVFFVLSGYLITDLLVAEWKGSGRIAMKPFLLRRARRLLPAMFVMLAAVSLWLLVTDSSRLASLQGDIIAAVLYVSNWWFVFHEVSYFESFGPPSPLGHLWSLAVEEQFYVVWPFVIALLLRIAPKRGKLFALIAAGAALSATAMAALYEPGADPSRVYYGTDTRSFGLLIGAALAVVWPSAKLTSRNVSPLARSVLDGIGAAALIGVLYMVVRSSEYDGALYRGGMVALSLLAALVVATLAHPSSRLGAVLGVKPLRWLGVRSYGIYLWHYPVIALTQPAVQTGGFGWKLALFQAAVSIGLAALSWRFVEEPIRRGAVGKLWMRLRNRKRIGRKVGGKAIVAAAGSLGALILFATCASLLYPSASASSVPSVATPLPQPETEPNRPEESGVIRPEPPGGAADHRVDPPAGAKPGTPVFPESDRKESSGATSGGSGSLPNPPSKETAPGSETKPDASHPAPEAKSGQGITVIGDSVILDAQPHLEKLLPGIAVDGKVGRQLTQAADLIEEMKSDNKLGSRVVIELGTNGAFPRKKLESLLTLIGKERQIILINTRVPRPWESEVNSTLEEVAGSFPNAKVLNWYEASADKDSYFSSDGVHLNSDGAAFYASLVANVLNPAVSG</sequence>
<dbReference type="EMBL" id="RBAH01000003">
    <property type="protein sequence ID" value="RKN85902.1"/>
    <property type="molecule type" value="Genomic_DNA"/>
</dbReference>
<evidence type="ECO:0000256" key="1">
    <source>
        <dbReference type="ARBA" id="ARBA00004651"/>
    </source>
</evidence>
<keyword evidence="3" id="KW-1003">Cell membrane</keyword>
<dbReference type="PANTHER" id="PTHR23028:SF53">
    <property type="entry name" value="ACYL_TRANSF_3 DOMAIN-CONTAINING PROTEIN"/>
    <property type="match status" value="1"/>
</dbReference>
<evidence type="ECO:0000256" key="3">
    <source>
        <dbReference type="ARBA" id="ARBA00022475"/>
    </source>
</evidence>
<feature type="transmembrane region" description="Helical" evidence="10">
    <location>
        <begin position="238"/>
        <end position="255"/>
    </location>
</feature>
<dbReference type="AlphaFoldDB" id="A0A3B0CL24"/>
<dbReference type="Pfam" id="PF01757">
    <property type="entry name" value="Acyl_transf_3"/>
    <property type="match status" value="1"/>
</dbReference>
<evidence type="ECO:0000256" key="4">
    <source>
        <dbReference type="ARBA" id="ARBA00022679"/>
    </source>
</evidence>
<keyword evidence="6 10" id="KW-1133">Transmembrane helix</keyword>
<evidence type="ECO:0000256" key="10">
    <source>
        <dbReference type="SAM" id="Phobius"/>
    </source>
</evidence>
<dbReference type="RefSeq" id="WP_120746269.1">
    <property type="nucleotide sequence ID" value="NZ_RBAH01000003.1"/>
</dbReference>
<protein>
    <submittedName>
        <fullName evidence="12">Acetyltransferase</fullName>
    </submittedName>
</protein>
<dbReference type="CDD" id="cd01840">
    <property type="entry name" value="SGNH_hydrolase_yrhL_like"/>
    <property type="match status" value="1"/>
</dbReference>
<evidence type="ECO:0000313" key="12">
    <source>
        <dbReference type="EMBL" id="RKN85902.1"/>
    </source>
</evidence>
<evidence type="ECO:0000256" key="6">
    <source>
        <dbReference type="ARBA" id="ARBA00022989"/>
    </source>
</evidence>
<gene>
    <name evidence="12" type="ORF">D7M11_06095</name>
</gene>
<dbReference type="InterPro" id="IPR036514">
    <property type="entry name" value="SGNH_hydro_sf"/>
</dbReference>
<feature type="transmembrane region" description="Helical" evidence="10">
    <location>
        <begin position="80"/>
        <end position="97"/>
    </location>
</feature>
<proteinExistence type="inferred from homology"/>
<dbReference type="PANTHER" id="PTHR23028">
    <property type="entry name" value="ACETYLTRANSFERASE"/>
    <property type="match status" value="1"/>
</dbReference>
<evidence type="ECO:0000313" key="13">
    <source>
        <dbReference type="Proteomes" id="UP000282311"/>
    </source>
</evidence>
<reference evidence="12 13" key="1">
    <citation type="journal article" date="2007" name="Int. J. Syst. Evol. Microbiol.">
        <title>Paenibacillus ginsengarvi sp. nov., isolated from soil from ginseng cultivation.</title>
        <authorList>
            <person name="Yoon M.H."/>
            <person name="Ten L.N."/>
            <person name="Im W.T."/>
        </authorList>
    </citation>
    <scope>NUCLEOTIDE SEQUENCE [LARGE SCALE GENOMIC DNA]</scope>
    <source>
        <strain evidence="12 13">KCTC 13059</strain>
    </source>
</reference>
<comment type="subcellular location">
    <subcellularLocation>
        <location evidence="1">Cell membrane</location>
        <topology evidence="1">Multi-pass membrane protein</topology>
    </subcellularLocation>
</comment>
<keyword evidence="13" id="KW-1185">Reference proteome</keyword>
<feature type="transmembrane region" description="Helical" evidence="10">
    <location>
        <begin position="37"/>
        <end position="59"/>
    </location>
</feature>
<evidence type="ECO:0000256" key="8">
    <source>
        <dbReference type="ARBA" id="ARBA00023315"/>
    </source>
</evidence>
<feature type="transmembrane region" description="Helical" evidence="10">
    <location>
        <begin position="142"/>
        <end position="165"/>
    </location>
</feature>
<keyword evidence="4 12" id="KW-0808">Transferase</keyword>
<name>A0A3B0CL24_9BACL</name>
<dbReference type="InterPro" id="IPR002656">
    <property type="entry name" value="Acyl_transf_3_dom"/>
</dbReference>
<keyword evidence="5 10" id="KW-0812">Transmembrane</keyword>
<dbReference type="GO" id="GO:0005886">
    <property type="term" value="C:plasma membrane"/>
    <property type="evidence" value="ECO:0007669"/>
    <property type="project" value="UniProtKB-SubCell"/>
</dbReference>
<feature type="transmembrane region" description="Helical" evidence="10">
    <location>
        <begin position="382"/>
        <end position="404"/>
    </location>
</feature>
<keyword evidence="8" id="KW-0012">Acyltransferase</keyword>
<feature type="transmembrane region" description="Helical" evidence="10">
    <location>
        <begin position="267"/>
        <end position="286"/>
    </location>
</feature>
<dbReference type="GO" id="GO:0016747">
    <property type="term" value="F:acyltransferase activity, transferring groups other than amino-acyl groups"/>
    <property type="evidence" value="ECO:0007669"/>
    <property type="project" value="InterPro"/>
</dbReference>